<dbReference type="KEGG" id="lsx:H8B22_08840"/>
<dbReference type="Pfam" id="PF14237">
    <property type="entry name" value="GYF_2"/>
    <property type="match status" value="1"/>
</dbReference>
<keyword evidence="5 6" id="KW-0472">Membrane</keyword>
<evidence type="ECO:0000256" key="2">
    <source>
        <dbReference type="ARBA" id="ARBA00022475"/>
    </source>
</evidence>
<comment type="subcellular location">
    <subcellularLocation>
        <location evidence="1">Cell membrane</location>
        <topology evidence="1">Multi-pass membrane protein</topology>
    </subcellularLocation>
</comment>
<dbReference type="GO" id="GO:0005886">
    <property type="term" value="C:plasma membrane"/>
    <property type="evidence" value="ECO:0007669"/>
    <property type="project" value="UniProtKB-SubCell"/>
</dbReference>
<evidence type="ECO:0000256" key="5">
    <source>
        <dbReference type="ARBA" id="ARBA00023136"/>
    </source>
</evidence>
<organism evidence="9 10">
    <name type="scientific">Agrilutibacter terrestris</name>
    <dbReference type="NCBI Taxonomy" id="2865112"/>
    <lineage>
        <taxon>Bacteria</taxon>
        <taxon>Pseudomonadati</taxon>
        <taxon>Pseudomonadota</taxon>
        <taxon>Gammaproteobacteria</taxon>
        <taxon>Lysobacterales</taxon>
        <taxon>Lysobacteraceae</taxon>
        <taxon>Agrilutibacter</taxon>
    </lineage>
</organism>
<gene>
    <name evidence="9" type="ORF">H8B22_08840</name>
</gene>
<dbReference type="Proteomes" id="UP000516018">
    <property type="component" value="Chromosome"/>
</dbReference>
<proteinExistence type="predicted"/>
<dbReference type="EMBL" id="CP060820">
    <property type="protein sequence ID" value="QNP39636.1"/>
    <property type="molecule type" value="Genomic_DNA"/>
</dbReference>
<dbReference type="Pfam" id="PF06271">
    <property type="entry name" value="RDD"/>
    <property type="match status" value="1"/>
</dbReference>
<feature type="transmembrane region" description="Helical" evidence="6">
    <location>
        <begin position="195"/>
        <end position="221"/>
    </location>
</feature>
<dbReference type="SUPFAM" id="SSF55277">
    <property type="entry name" value="GYF domain"/>
    <property type="match status" value="1"/>
</dbReference>
<evidence type="ECO:0000256" key="4">
    <source>
        <dbReference type="ARBA" id="ARBA00022989"/>
    </source>
</evidence>
<feature type="transmembrane region" description="Helical" evidence="6">
    <location>
        <begin position="257"/>
        <end position="276"/>
    </location>
</feature>
<keyword evidence="3 6" id="KW-0812">Transmembrane</keyword>
<name>A0A7H0FUC0_9GAMM</name>
<keyword evidence="2" id="KW-1003">Cell membrane</keyword>
<protein>
    <submittedName>
        <fullName evidence="9">RDD family protein</fullName>
    </submittedName>
</protein>
<dbReference type="PANTHER" id="PTHR36115">
    <property type="entry name" value="PROLINE-RICH ANTIGEN HOMOLOG-RELATED"/>
    <property type="match status" value="1"/>
</dbReference>
<evidence type="ECO:0000259" key="8">
    <source>
        <dbReference type="Pfam" id="PF14237"/>
    </source>
</evidence>
<feature type="transmembrane region" description="Helical" evidence="6">
    <location>
        <begin position="154"/>
        <end position="175"/>
    </location>
</feature>
<evidence type="ECO:0000313" key="9">
    <source>
        <dbReference type="EMBL" id="QNP39636.1"/>
    </source>
</evidence>
<keyword evidence="10" id="KW-1185">Reference proteome</keyword>
<dbReference type="InterPro" id="IPR025640">
    <property type="entry name" value="GYF_2"/>
</dbReference>
<dbReference type="PANTHER" id="PTHR36115:SF6">
    <property type="entry name" value="PROLINE-RICH ANTIGEN HOMOLOG"/>
    <property type="match status" value="1"/>
</dbReference>
<feature type="domain" description="RDD" evidence="7">
    <location>
        <begin position="147"/>
        <end position="288"/>
    </location>
</feature>
<dbReference type="InterPro" id="IPR010432">
    <property type="entry name" value="RDD"/>
</dbReference>
<dbReference type="RefSeq" id="WP_187711082.1">
    <property type="nucleotide sequence ID" value="NZ_CP060820.1"/>
</dbReference>
<dbReference type="AlphaFoldDB" id="A0A7H0FUC0"/>
<sequence length="345" mass="36327">MSQWYYSDYQRNRLGPVAASDLADLHHAGQLQPDTLVWREGMPQWRAWREVMTQALNEAAGRTSPAADAVPLSAGVNPYAMAEPLPSAAPALAAAAAGPSLGTLSSTATLGAGANPYAVAEPSSPYAPPRAALHDGNAYVGGGEVVYAGFWKRFAAYFIDSVLVGIVTWIVQMIIMAGFGASTGLAARSDPGSMIASAGIVGFLFGMVIVPLAMQAVYFAWMHSSDRQATLGKMAVGIKVTDDDGQRISFARGIGRYFAAILSSLILCIGYLMAGFTERKRALHDMVASTLVVDQWAFTAHPERQRHELGTVTIVIAVIAGVLMVGYLLLIIGAVVALGMAAGAH</sequence>
<evidence type="ECO:0000256" key="3">
    <source>
        <dbReference type="ARBA" id="ARBA00022692"/>
    </source>
</evidence>
<evidence type="ECO:0000256" key="1">
    <source>
        <dbReference type="ARBA" id="ARBA00004651"/>
    </source>
</evidence>
<feature type="domain" description="GYF" evidence="8">
    <location>
        <begin position="4"/>
        <end position="51"/>
    </location>
</feature>
<dbReference type="InterPro" id="IPR051791">
    <property type="entry name" value="Pra-immunoreactive"/>
</dbReference>
<accession>A0A7H0FUC0</accession>
<evidence type="ECO:0000313" key="10">
    <source>
        <dbReference type="Proteomes" id="UP000516018"/>
    </source>
</evidence>
<feature type="transmembrane region" description="Helical" evidence="6">
    <location>
        <begin position="314"/>
        <end position="342"/>
    </location>
</feature>
<reference evidence="9 10" key="1">
    <citation type="submission" date="2020-08" db="EMBL/GenBank/DDBJ databases">
        <title>Lysobacter sp. II4 sp. nov., isolated from soil.</title>
        <authorList>
            <person name="Woo C.Y."/>
            <person name="Kim J."/>
        </authorList>
    </citation>
    <scope>NUCLEOTIDE SEQUENCE [LARGE SCALE GENOMIC DNA]</scope>
    <source>
        <strain evidence="9 10">II4</strain>
    </source>
</reference>
<keyword evidence="4 6" id="KW-1133">Transmembrane helix</keyword>
<dbReference type="InterPro" id="IPR035445">
    <property type="entry name" value="GYF-like_dom_sf"/>
</dbReference>
<evidence type="ECO:0000259" key="7">
    <source>
        <dbReference type="Pfam" id="PF06271"/>
    </source>
</evidence>
<dbReference type="Gene3D" id="3.30.1490.40">
    <property type="match status" value="1"/>
</dbReference>
<evidence type="ECO:0000256" key="6">
    <source>
        <dbReference type="SAM" id="Phobius"/>
    </source>
</evidence>